<dbReference type="GO" id="GO:0010497">
    <property type="term" value="P:plasmodesmata-mediated intercellular transport"/>
    <property type="evidence" value="ECO:0007669"/>
    <property type="project" value="UniProtKB-ARBA"/>
</dbReference>
<keyword evidence="9 10" id="KW-0464">Manganese</keyword>
<dbReference type="InterPro" id="IPR019780">
    <property type="entry name" value="Germin_Mn-BS"/>
</dbReference>
<keyword evidence="6 13" id="KW-0732">Signal</keyword>
<dbReference type="FunFam" id="2.60.120.10:FF:000025">
    <property type="entry name" value="germin-like protein subfamily 2 member 1"/>
    <property type="match status" value="1"/>
</dbReference>
<keyword evidence="3 13" id="KW-0052">Apoplast</keyword>
<dbReference type="Gramene" id="QL03p067379:mrna">
    <property type="protein sequence ID" value="QL03p067379:mrna:CDS:1"/>
    <property type="gene ID" value="QL03p067379"/>
</dbReference>
<dbReference type="GO" id="GO:0009506">
    <property type="term" value="C:plasmodesma"/>
    <property type="evidence" value="ECO:0007669"/>
    <property type="project" value="UniProtKB-ARBA"/>
</dbReference>
<dbReference type="CDD" id="cd02241">
    <property type="entry name" value="cupin_OxOx"/>
    <property type="match status" value="1"/>
</dbReference>
<dbReference type="GO" id="GO:0048046">
    <property type="term" value="C:apoplast"/>
    <property type="evidence" value="ECO:0007669"/>
    <property type="project" value="UniProtKB-SubCell"/>
</dbReference>
<dbReference type="InterPro" id="IPR014710">
    <property type="entry name" value="RmlC-like_jellyroll"/>
</dbReference>
<dbReference type="InParanoid" id="A0A7N2LAK5"/>
<keyword evidence="8" id="KW-0325">Glycoprotein</keyword>
<dbReference type="GO" id="GO:2000280">
    <property type="term" value="P:regulation of root development"/>
    <property type="evidence" value="ECO:0007669"/>
    <property type="project" value="UniProtKB-ARBA"/>
</dbReference>
<feature type="binding site" evidence="10">
    <location>
        <position position="120"/>
    </location>
    <ligand>
        <name>oxalate</name>
        <dbReference type="ChEBI" id="CHEBI:30623"/>
    </ligand>
</feature>
<dbReference type="Pfam" id="PF00190">
    <property type="entry name" value="Cupin_1"/>
    <property type="match status" value="1"/>
</dbReference>
<evidence type="ECO:0000256" key="4">
    <source>
        <dbReference type="ARBA" id="ARBA00022525"/>
    </source>
</evidence>
<feature type="binding site" evidence="11">
    <location>
        <position position="125"/>
    </location>
    <ligand>
        <name>Mn(2+)</name>
        <dbReference type="ChEBI" id="CHEBI:29035"/>
    </ligand>
</feature>
<protein>
    <recommendedName>
        <fullName evidence="13">Germin-like protein</fullName>
    </recommendedName>
</protein>
<evidence type="ECO:0000256" key="7">
    <source>
        <dbReference type="ARBA" id="ARBA00023157"/>
    </source>
</evidence>
<evidence type="ECO:0000256" key="11">
    <source>
        <dbReference type="PIRSR" id="PIRSR601929-2"/>
    </source>
</evidence>
<feature type="binding site" evidence="11">
    <location>
        <position position="118"/>
    </location>
    <ligand>
        <name>Mn(2+)</name>
        <dbReference type="ChEBI" id="CHEBI:29035"/>
    </ligand>
</feature>
<feature type="binding site" evidence="11">
    <location>
        <position position="164"/>
    </location>
    <ligand>
        <name>Mn(2+)</name>
        <dbReference type="ChEBI" id="CHEBI:29035"/>
    </ligand>
</feature>
<evidence type="ECO:0000313" key="15">
    <source>
        <dbReference type="EnsemblPlants" id="QL03p067379:mrna:CDS:1"/>
    </source>
</evidence>
<reference evidence="15 16" key="1">
    <citation type="journal article" date="2016" name="G3 (Bethesda)">
        <title>First Draft Assembly and Annotation of the Genome of a California Endemic Oak Quercus lobata Nee (Fagaceae).</title>
        <authorList>
            <person name="Sork V.L."/>
            <person name="Fitz-Gibbon S.T."/>
            <person name="Puiu D."/>
            <person name="Crepeau M."/>
            <person name="Gugger P.F."/>
            <person name="Sherman R."/>
            <person name="Stevens K."/>
            <person name="Langley C.H."/>
            <person name="Pellegrini M."/>
            <person name="Salzberg S.L."/>
        </authorList>
    </citation>
    <scope>NUCLEOTIDE SEQUENCE [LARGE SCALE GENOMIC DNA]</scope>
    <source>
        <strain evidence="15 16">cv. SW786</strain>
    </source>
</reference>
<comment type="subcellular location">
    <subcellularLocation>
        <location evidence="1 13">Secreted</location>
        <location evidence="1 13">Extracellular space</location>
        <location evidence="1 13">Apoplast</location>
    </subcellularLocation>
</comment>
<keyword evidence="5 10" id="KW-0479">Metal-binding</keyword>
<evidence type="ECO:0000256" key="9">
    <source>
        <dbReference type="ARBA" id="ARBA00023211"/>
    </source>
</evidence>
<evidence type="ECO:0000256" key="2">
    <source>
        <dbReference type="ARBA" id="ARBA00007456"/>
    </source>
</evidence>
<evidence type="ECO:0000256" key="5">
    <source>
        <dbReference type="ARBA" id="ARBA00022723"/>
    </source>
</evidence>
<dbReference type="Proteomes" id="UP000594261">
    <property type="component" value="Chromosome 3"/>
</dbReference>
<dbReference type="SUPFAM" id="SSF51182">
    <property type="entry name" value="RmlC-like cupins"/>
    <property type="match status" value="1"/>
</dbReference>
<dbReference type="EMBL" id="LRBV02000003">
    <property type="status" value="NOT_ANNOTATED_CDS"/>
    <property type="molecule type" value="Genomic_DNA"/>
</dbReference>
<gene>
    <name evidence="15" type="primary">LOC115978655</name>
</gene>
<evidence type="ECO:0000256" key="3">
    <source>
        <dbReference type="ARBA" id="ARBA00022523"/>
    </source>
</evidence>
<feature type="chain" id="PRO_5029942477" description="Germin-like protein" evidence="13">
    <location>
        <begin position="30"/>
        <end position="227"/>
    </location>
</feature>
<dbReference type="FunCoup" id="A0A7N2LAK5">
    <property type="interactions" value="71"/>
</dbReference>
<feature type="binding site" evidence="10">
    <location>
        <position position="125"/>
    </location>
    <ligand>
        <name>oxalate</name>
        <dbReference type="ChEBI" id="CHEBI:30623"/>
    </ligand>
</feature>
<dbReference type="RefSeq" id="XP_030956351.1">
    <property type="nucleotide sequence ID" value="XM_031100491.1"/>
</dbReference>
<feature type="domain" description="Cupin type-1" evidence="14">
    <location>
        <begin position="68"/>
        <end position="219"/>
    </location>
</feature>
<reference evidence="15" key="2">
    <citation type="submission" date="2021-01" db="UniProtKB">
        <authorList>
            <consortium name="EnsemblPlants"/>
        </authorList>
    </citation>
    <scope>IDENTIFICATION</scope>
</reference>
<dbReference type="AlphaFoldDB" id="A0A7N2LAK5"/>
<dbReference type="PANTHER" id="PTHR31238">
    <property type="entry name" value="GERMIN-LIKE PROTEIN SUBFAMILY 3 MEMBER 3"/>
    <property type="match status" value="1"/>
</dbReference>
<dbReference type="GeneID" id="115978655"/>
<keyword evidence="16" id="KW-1185">Reference proteome</keyword>
<evidence type="ECO:0000259" key="14">
    <source>
        <dbReference type="SMART" id="SM00835"/>
    </source>
</evidence>
<evidence type="ECO:0000256" key="6">
    <source>
        <dbReference type="ARBA" id="ARBA00022729"/>
    </source>
</evidence>
<feature type="disulfide bond" evidence="12">
    <location>
        <begin position="40"/>
        <end position="55"/>
    </location>
</feature>
<evidence type="ECO:0000256" key="13">
    <source>
        <dbReference type="RuleBase" id="RU366015"/>
    </source>
</evidence>
<dbReference type="OrthoDB" id="1921208at2759"/>
<keyword evidence="4 13" id="KW-0964">Secreted</keyword>
<dbReference type="GO" id="GO:0030145">
    <property type="term" value="F:manganese ion binding"/>
    <property type="evidence" value="ECO:0007669"/>
    <property type="project" value="UniProtKB-UniRule"/>
</dbReference>
<dbReference type="PRINTS" id="PR00325">
    <property type="entry name" value="GERMIN"/>
</dbReference>
<dbReference type="SMART" id="SM00835">
    <property type="entry name" value="Cupin_1"/>
    <property type="match status" value="1"/>
</dbReference>
<keyword evidence="7 12" id="KW-1015">Disulfide bond</keyword>
<dbReference type="InterPro" id="IPR006045">
    <property type="entry name" value="Cupin_1"/>
</dbReference>
<dbReference type="InterPro" id="IPR001929">
    <property type="entry name" value="Germin"/>
</dbReference>
<comment type="similarity">
    <text evidence="2 13">Belongs to the germin family.</text>
</comment>
<dbReference type="InterPro" id="IPR011051">
    <property type="entry name" value="RmlC_Cupin_sf"/>
</dbReference>
<sequence>MFSCFISMETNWSLLLQIFFCLVLLLGQATPDPDPLQDYCIADNQSPLFINGVPCIDPNKAKPFHFTTSVLSKPASSNTSQFGFNVRTINTVDLPGLNTLGMTMSRIDIVPKGSVPPHSHPRASEVTLCLKGQLLVGFVDTSNRLYQQTLRPGDLFVFPKGLLHFLYNLDSRVPVLLLSGFSSQKPGTQLASMAAFKSIPDIPDEVLKNAFKITNQDVTRIRRNLGG</sequence>
<proteinExistence type="inferred from homology"/>
<evidence type="ECO:0000256" key="10">
    <source>
        <dbReference type="PIRSR" id="PIRSR601929-1"/>
    </source>
</evidence>
<evidence type="ECO:0000313" key="16">
    <source>
        <dbReference type="Proteomes" id="UP000594261"/>
    </source>
</evidence>
<dbReference type="EnsemblPlants" id="QL03p067379:mrna">
    <property type="protein sequence ID" value="QL03p067379:mrna:CDS:1"/>
    <property type="gene ID" value="QL03p067379"/>
</dbReference>
<name>A0A7N2LAK5_QUELO</name>
<feature type="signal peptide" evidence="13">
    <location>
        <begin position="1"/>
        <end position="29"/>
    </location>
</feature>
<evidence type="ECO:0000256" key="8">
    <source>
        <dbReference type="ARBA" id="ARBA00023180"/>
    </source>
</evidence>
<accession>A0A7N2LAK5</accession>
<feature type="binding site" evidence="11">
    <location>
        <position position="120"/>
    </location>
    <ligand>
        <name>Mn(2+)</name>
        <dbReference type="ChEBI" id="CHEBI:29035"/>
    </ligand>
</feature>
<dbReference type="KEGG" id="qlo:115978655"/>
<organism evidence="15 16">
    <name type="scientific">Quercus lobata</name>
    <name type="common">Valley oak</name>
    <dbReference type="NCBI Taxonomy" id="97700"/>
    <lineage>
        <taxon>Eukaryota</taxon>
        <taxon>Viridiplantae</taxon>
        <taxon>Streptophyta</taxon>
        <taxon>Embryophyta</taxon>
        <taxon>Tracheophyta</taxon>
        <taxon>Spermatophyta</taxon>
        <taxon>Magnoliopsida</taxon>
        <taxon>eudicotyledons</taxon>
        <taxon>Gunneridae</taxon>
        <taxon>Pentapetalae</taxon>
        <taxon>rosids</taxon>
        <taxon>fabids</taxon>
        <taxon>Fagales</taxon>
        <taxon>Fagaceae</taxon>
        <taxon>Quercus</taxon>
    </lineage>
</organism>
<evidence type="ECO:0000256" key="1">
    <source>
        <dbReference type="ARBA" id="ARBA00004271"/>
    </source>
</evidence>
<dbReference type="OMA" id="MIHFLYN"/>
<evidence type="ECO:0000256" key="12">
    <source>
        <dbReference type="PIRSR" id="PIRSR601929-3"/>
    </source>
</evidence>
<dbReference type="PROSITE" id="PS00725">
    <property type="entry name" value="GERMIN"/>
    <property type="match status" value="1"/>
</dbReference>
<dbReference type="Gene3D" id="2.60.120.10">
    <property type="entry name" value="Jelly Rolls"/>
    <property type="match status" value="1"/>
</dbReference>